<dbReference type="InterPro" id="IPR006058">
    <property type="entry name" value="2Fe2S_fd_BS"/>
</dbReference>
<dbReference type="SMART" id="SM01008">
    <property type="entry name" value="Ald_Xan_dh_C"/>
    <property type="match status" value="1"/>
</dbReference>
<dbReference type="InterPro" id="IPR016208">
    <property type="entry name" value="Ald_Oxase/xanthine_DH-like"/>
</dbReference>
<keyword evidence="7" id="KW-0479">Metal-binding</keyword>
<reference evidence="15" key="1">
    <citation type="submission" date="2021-06" db="EMBL/GenBank/DDBJ databases">
        <authorList>
            <person name="Hodson N. C."/>
            <person name="Mongue J. A."/>
            <person name="Jaron S. K."/>
        </authorList>
    </citation>
    <scope>NUCLEOTIDE SEQUENCE</scope>
</reference>
<evidence type="ECO:0000256" key="12">
    <source>
        <dbReference type="ARBA" id="ARBA00034078"/>
    </source>
</evidence>
<dbReference type="InterPro" id="IPR022407">
    <property type="entry name" value="OxRdtase_Mopterin_BS"/>
</dbReference>
<dbReference type="Pfam" id="PF00941">
    <property type="entry name" value="FAD_binding_5"/>
    <property type="match status" value="1"/>
</dbReference>
<dbReference type="PROSITE" id="PS51387">
    <property type="entry name" value="FAD_PCMH"/>
    <property type="match status" value="1"/>
</dbReference>
<evidence type="ECO:0000259" key="13">
    <source>
        <dbReference type="PROSITE" id="PS51085"/>
    </source>
</evidence>
<accession>A0A8J2JNW7</accession>
<dbReference type="InterPro" id="IPR002888">
    <property type="entry name" value="2Fe-2S-bd"/>
</dbReference>
<evidence type="ECO:0000256" key="5">
    <source>
        <dbReference type="ARBA" id="ARBA00022630"/>
    </source>
</evidence>
<dbReference type="InterPro" id="IPR046867">
    <property type="entry name" value="AldOxase/xan_DH_MoCoBD2"/>
</dbReference>
<dbReference type="GO" id="GO:0071949">
    <property type="term" value="F:FAD binding"/>
    <property type="evidence" value="ECO:0007669"/>
    <property type="project" value="InterPro"/>
</dbReference>
<dbReference type="InterPro" id="IPR016166">
    <property type="entry name" value="FAD-bd_PCMH"/>
</dbReference>
<keyword evidence="4" id="KW-0500">Molybdenum</keyword>
<evidence type="ECO:0000256" key="6">
    <source>
        <dbReference type="ARBA" id="ARBA00022714"/>
    </source>
</evidence>
<evidence type="ECO:0000256" key="3">
    <source>
        <dbReference type="ARBA" id="ARBA00006849"/>
    </source>
</evidence>
<proteinExistence type="inferred from homology"/>
<dbReference type="PANTHER" id="PTHR45444:SF3">
    <property type="entry name" value="XANTHINE DEHYDROGENASE"/>
    <property type="match status" value="1"/>
</dbReference>
<dbReference type="FunFam" id="3.10.20.30:FF:000015">
    <property type="entry name" value="Aldehyde oxidase 1"/>
    <property type="match status" value="1"/>
</dbReference>
<dbReference type="InterPro" id="IPR000674">
    <property type="entry name" value="Ald_Oxase/Xan_DH_a/b"/>
</dbReference>
<protein>
    <recommendedName>
        <fullName evidence="17">Xanthine dehydrogenase</fullName>
    </recommendedName>
</protein>
<dbReference type="Proteomes" id="UP000708208">
    <property type="component" value="Unassembled WGS sequence"/>
</dbReference>
<dbReference type="FunFam" id="3.90.1170.50:FF:000001">
    <property type="entry name" value="Aldehyde oxidase 1"/>
    <property type="match status" value="1"/>
</dbReference>
<comment type="similarity">
    <text evidence="3">Belongs to the xanthine dehydrogenase family.</text>
</comment>
<dbReference type="CDD" id="cd00207">
    <property type="entry name" value="fer2"/>
    <property type="match status" value="1"/>
</dbReference>
<dbReference type="FunFam" id="3.30.365.10:FF:000001">
    <property type="entry name" value="Xanthine dehydrogenase oxidase"/>
    <property type="match status" value="1"/>
</dbReference>
<dbReference type="Pfam" id="PF02738">
    <property type="entry name" value="MoCoBD_1"/>
    <property type="match status" value="1"/>
</dbReference>
<comment type="cofactor">
    <cofactor evidence="1">
        <name>Mo-molybdopterin</name>
        <dbReference type="ChEBI" id="CHEBI:71302"/>
    </cofactor>
</comment>
<dbReference type="PANTHER" id="PTHR45444">
    <property type="entry name" value="XANTHINE DEHYDROGENASE"/>
    <property type="match status" value="1"/>
</dbReference>
<dbReference type="EMBL" id="CAJVCH010097554">
    <property type="protein sequence ID" value="CAG7723284.1"/>
    <property type="molecule type" value="Genomic_DNA"/>
</dbReference>
<dbReference type="InterPro" id="IPR008274">
    <property type="entry name" value="AldOxase/xan_DH_MoCoBD1"/>
</dbReference>
<dbReference type="InterPro" id="IPR001041">
    <property type="entry name" value="2Fe-2S_ferredoxin-type"/>
</dbReference>
<evidence type="ECO:0000313" key="15">
    <source>
        <dbReference type="EMBL" id="CAG7723284.1"/>
    </source>
</evidence>
<evidence type="ECO:0000313" key="16">
    <source>
        <dbReference type="Proteomes" id="UP000708208"/>
    </source>
</evidence>
<evidence type="ECO:0000256" key="1">
    <source>
        <dbReference type="ARBA" id="ARBA00001924"/>
    </source>
</evidence>
<keyword evidence="8" id="KW-0274">FAD</keyword>
<dbReference type="FunFam" id="3.30.365.10:FF:000004">
    <property type="entry name" value="Xanthine dehydrogenase oxidase"/>
    <property type="match status" value="1"/>
</dbReference>
<dbReference type="PIRSF" id="PIRSF000127">
    <property type="entry name" value="Xanthine_DH"/>
    <property type="match status" value="1"/>
</dbReference>
<evidence type="ECO:0000256" key="4">
    <source>
        <dbReference type="ARBA" id="ARBA00022505"/>
    </source>
</evidence>
<evidence type="ECO:0000256" key="9">
    <source>
        <dbReference type="ARBA" id="ARBA00023002"/>
    </source>
</evidence>
<evidence type="ECO:0000256" key="11">
    <source>
        <dbReference type="ARBA" id="ARBA00023014"/>
    </source>
</evidence>
<dbReference type="GO" id="GO:0005506">
    <property type="term" value="F:iron ion binding"/>
    <property type="evidence" value="ECO:0007669"/>
    <property type="project" value="InterPro"/>
</dbReference>
<comment type="cofactor">
    <cofactor evidence="12">
        <name>[2Fe-2S] cluster</name>
        <dbReference type="ChEBI" id="CHEBI:190135"/>
    </cofactor>
</comment>
<dbReference type="Pfam" id="PF01799">
    <property type="entry name" value="Fer2_2"/>
    <property type="match status" value="1"/>
</dbReference>
<dbReference type="PROSITE" id="PS00559">
    <property type="entry name" value="MOLYBDOPTERIN_EUK"/>
    <property type="match status" value="1"/>
</dbReference>
<evidence type="ECO:0000256" key="8">
    <source>
        <dbReference type="ARBA" id="ARBA00022827"/>
    </source>
</evidence>
<evidence type="ECO:0000256" key="2">
    <source>
        <dbReference type="ARBA" id="ARBA00001974"/>
    </source>
</evidence>
<keyword evidence="11" id="KW-0411">Iron-sulfur</keyword>
<keyword evidence="9" id="KW-0560">Oxidoreductase</keyword>
<name>A0A8J2JNW7_9HEXA</name>
<comment type="caution">
    <text evidence="15">The sequence shown here is derived from an EMBL/GenBank/DDBJ whole genome shotgun (WGS) entry which is preliminary data.</text>
</comment>
<dbReference type="InterPro" id="IPR002346">
    <property type="entry name" value="Mopterin_DH_FAD-bd"/>
</dbReference>
<gene>
    <name evidence="15" type="ORF">AFUS01_LOCUS12380</name>
</gene>
<keyword evidence="16" id="KW-1185">Reference proteome</keyword>
<dbReference type="PROSITE" id="PS00197">
    <property type="entry name" value="2FE2S_FER_1"/>
    <property type="match status" value="1"/>
</dbReference>
<dbReference type="Pfam" id="PF01315">
    <property type="entry name" value="Ald_Xan_dh_C"/>
    <property type="match status" value="1"/>
</dbReference>
<dbReference type="Pfam" id="PF20256">
    <property type="entry name" value="MoCoBD_2"/>
    <property type="match status" value="1"/>
</dbReference>
<dbReference type="PROSITE" id="PS51085">
    <property type="entry name" value="2FE2S_FER_2"/>
    <property type="match status" value="1"/>
</dbReference>
<organism evidence="15 16">
    <name type="scientific">Allacma fusca</name>
    <dbReference type="NCBI Taxonomy" id="39272"/>
    <lineage>
        <taxon>Eukaryota</taxon>
        <taxon>Metazoa</taxon>
        <taxon>Ecdysozoa</taxon>
        <taxon>Arthropoda</taxon>
        <taxon>Hexapoda</taxon>
        <taxon>Collembola</taxon>
        <taxon>Symphypleona</taxon>
        <taxon>Sminthuridae</taxon>
        <taxon>Allacma</taxon>
    </lineage>
</organism>
<keyword evidence="10" id="KW-0408">Iron</keyword>
<feature type="domain" description="FAD-binding PCMH-type" evidence="14">
    <location>
        <begin position="240"/>
        <end position="421"/>
    </location>
</feature>
<dbReference type="GO" id="GO:0043546">
    <property type="term" value="F:molybdopterin cofactor binding"/>
    <property type="evidence" value="ECO:0007669"/>
    <property type="project" value="InterPro"/>
</dbReference>
<keyword evidence="5" id="KW-0285">Flavoprotein</keyword>
<evidence type="ECO:0000256" key="10">
    <source>
        <dbReference type="ARBA" id="ARBA00023004"/>
    </source>
</evidence>
<feature type="domain" description="2Fe-2S ferredoxin-type" evidence="13">
    <location>
        <begin position="17"/>
        <end position="105"/>
    </location>
</feature>
<sequence length="1301" mass="143495">MTVQNSSEGVNSGVHANSVFVIFVNGEKIEHPDIQPEWTLIYFIREKLNLKGSKVACGEGGCGSCTVLLSKYDTASSKYSHKAINACITPLCSLYGCHILTVEGISDGNKSCHSIQDSIARNNGTQCGFCSPGMVMSMYALSAEKINEEKLEIKTIKDALQGNLCRCTGYRPILDAFKDYQPNCSNSADIEDTWSLKNIQCENPRTINNNQASTLQAIENLLKGFENGGIKIGDSKYLKFKGKNSIWFLPYNLDEALQILNENSTARLIGGSTQLFQNLESTCVENPIVLVDKIRELRAVERCEFEQRSFLKLGAALTISEMADALQIEIEQLHESQTRGFRSIVQLLNLYGSTQVRNSATIGGSIMTTNPASDIQTFYQVLDCWAHQINIGSNSLMTKKMKLPFKAGSLITHLEIPHSKDNEYIWMDKVTKRRKFDAAILNAAAKLTTDDSKTFVQNLVLCFGGIAVIRFDVDFVFERNQVSLNEAFLAMVTTSVVAELNTKLRKTQYSEAYISALTKNLLLKFYRNVTSEIQGKPLPHDDENIFKSSQLFRLDKESKPNDLIGQPIAHASAYKHATGEAQYCDDVPKIDNELFLAFVCSDRAHAEVISVDPTAALAVTGVVGYVSHQDVSKNSFGMVIDDEEIFASSKVTSHGQIIGGIVAEDRIIAQKAAKLVKVEYRNIVPLMLTIEDAIQNSSYYPEQGMKLKRLIDHADTIDKCDNVLEGKMYVGNQAHFYMEPQGCIVIPKEDNEMDVISSTQNPMEVQKKIGEALNIPSNRIIVRVKRIGGGFGGKESRCLLVALPAAVAAHKFKRPVRCILDRQLDMRISGKRHTFLTDYKIGFTNSGRLLGLKMTVYCNGGATLDISEAAIERVLVNLDNAYNIPNYDLDGIVCKTHVASNTVMRGTGGPQAALLIEGILDRIAGHLNLDPVQVRRLNMYVEGDVTPYGQTLTNCTVQRCWDECVKLSEYYSRRDQVDQFNRNNKLVKRGLSMNPCHFGIAYTAVFLNQGAALVHIYRDGSVLISHGGVEIGQGLHTKLLQVATRELGIEASKIYISETSTDKVPNATPTSASCGSDLFGMAVMYACQELMQRLAPFRKQETDSWESIVSAAYFDRVSLSATGFYKTPKVGWNSQKVGSPFNYYSTGAACTEVELDCLTGEHKILRTDIVMDVGQSLNPAIDIGQIEGAYAHGIGLFTSEELVFSEQGELLTVGPNSYKIPTVGSIPLELNVSILPGSSNPHAIYSSKAIGEPPLLLATSVFYAIKDCIRTQRRSTGKSADFRLDSPATPEKILMALEQSN</sequence>
<dbReference type="Pfam" id="PF00111">
    <property type="entry name" value="Fer2"/>
    <property type="match status" value="1"/>
</dbReference>
<comment type="cofactor">
    <cofactor evidence="2">
        <name>FAD</name>
        <dbReference type="ChEBI" id="CHEBI:57692"/>
    </cofactor>
</comment>
<dbReference type="OrthoDB" id="8300278at2759"/>
<keyword evidence="6" id="KW-0001">2Fe-2S</keyword>
<evidence type="ECO:0000256" key="7">
    <source>
        <dbReference type="ARBA" id="ARBA00022723"/>
    </source>
</evidence>
<evidence type="ECO:0008006" key="17">
    <source>
        <dbReference type="Google" id="ProtNLM"/>
    </source>
</evidence>
<dbReference type="GO" id="GO:0016491">
    <property type="term" value="F:oxidoreductase activity"/>
    <property type="evidence" value="ECO:0007669"/>
    <property type="project" value="UniProtKB-KW"/>
</dbReference>
<dbReference type="GO" id="GO:0051537">
    <property type="term" value="F:2 iron, 2 sulfur cluster binding"/>
    <property type="evidence" value="ECO:0007669"/>
    <property type="project" value="UniProtKB-KW"/>
</dbReference>
<evidence type="ECO:0000259" key="14">
    <source>
        <dbReference type="PROSITE" id="PS51387"/>
    </source>
</evidence>